<feature type="domain" description="DNA topoisomerase type IA zn finger" evidence="1">
    <location>
        <begin position="89"/>
        <end position="122"/>
    </location>
</feature>
<dbReference type="Proteomes" id="UP000230094">
    <property type="component" value="Unassembled WGS sequence"/>
</dbReference>
<dbReference type="Pfam" id="PF01396">
    <property type="entry name" value="Zn_ribbon_Top1"/>
    <property type="match status" value="1"/>
</dbReference>
<gene>
    <name evidence="2" type="ORF">COU49_02470</name>
</gene>
<dbReference type="GO" id="GO:0003916">
    <property type="term" value="F:DNA topoisomerase activity"/>
    <property type="evidence" value="ECO:0007669"/>
    <property type="project" value="InterPro"/>
</dbReference>
<proteinExistence type="predicted"/>
<sequence length="123" mass="14274">MEIIGAIAFICIVGVIVAGMVDRHRQNIRDQLAHDVLDNKYDYLKEKEEILSFKERLISIKEKIKFLTPNIKLTTNTDTDYPVYVRKFCPTCKQGKLTKRKGAYGFFLGCSNYPKCRFTKNMN</sequence>
<dbReference type="InterPro" id="IPR013498">
    <property type="entry name" value="Topo_IA_Znf"/>
</dbReference>
<comment type="caution">
    <text evidence="2">The sequence shown here is derived from an EMBL/GenBank/DDBJ whole genome shotgun (WGS) entry which is preliminary data.</text>
</comment>
<dbReference type="AlphaFoldDB" id="A0A2H0TAY9"/>
<dbReference type="Gene3D" id="3.30.65.10">
    <property type="entry name" value="Bacterial Topoisomerase I, domain 1"/>
    <property type="match status" value="1"/>
</dbReference>
<protein>
    <recommendedName>
        <fullName evidence="1">DNA topoisomerase type IA zn finger domain-containing protein</fullName>
    </recommendedName>
</protein>
<reference evidence="3" key="1">
    <citation type="submission" date="2017-09" db="EMBL/GenBank/DDBJ databases">
        <title>Depth-based differentiation of microbial function through sediment-hosted aquifers and enrichment of novel symbionts in the deep terrestrial subsurface.</title>
        <authorList>
            <person name="Probst A.J."/>
            <person name="Ladd B."/>
            <person name="Jarett J.K."/>
            <person name="Geller-Mcgrath D.E."/>
            <person name="Sieber C.M.K."/>
            <person name="Emerson J.B."/>
            <person name="Anantharaman K."/>
            <person name="Thomas B.C."/>
            <person name="Malmstrom R."/>
            <person name="Stieglmeier M."/>
            <person name="Klingl A."/>
            <person name="Woyke T."/>
            <person name="Ryan C.M."/>
            <person name="Banfield J.F."/>
        </authorList>
    </citation>
    <scope>NUCLEOTIDE SEQUENCE [LARGE SCALE GENOMIC DNA]</scope>
</reference>
<organism evidence="2 3">
    <name type="scientific">Candidatus Nomurabacteria bacterium CG10_big_fil_rev_8_21_14_0_10_35_16</name>
    <dbReference type="NCBI Taxonomy" id="1974731"/>
    <lineage>
        <taxon>Bacteria</taxon>
        <taxon>Candidatus Nomuraibacteriota</taxon>
    </lineage>
</organism>
<dbReference type="GO" id="GO:0006265">
    <property type="term" value="P:DNA topological change"/>
    <property type="evidence" value="ECO:0007669"/>
    <property type="project" value="InterPro"/>
</dbReference>
<evidence type="ECO:0000313" key="2">
    <source>
        <dbReference type="EMBL" id="PIR68186.1"/>
    </source>
</evidence>
<evidence type="ECO:0000259" key="1">
    <source>
        <dbReference type="Pfam" id="PF01396"/>
    </source>
</evidence>
<dbReference type="GO" id="GO:0005694">
    <property type="term" value="C:chromosome"/>
    <property type="evidence" value="ECO:0007669"/>
    <property type="project" value="InterPro"/>
</dbReference>
<dbReference type="GO" id="GO:0003677">
    <property type="term" value="F:DNA binding"/>
    <property type="evidence" value="ECO:0007669"/>
    <property type="project" value="InterPro"/>
</dbReference>
<dbReference type="EMBL" id="PFCQ01000013">
    <property type="protein sequence ID" value="PIR68186.1"/>
    <property type="molecule type" value="Genomic_DNA"/>
</dbReference>
<name>A0A2H0TAY9_9BACT</name>
<evidence type="ECO:0000313" key="3">
    <source>
        <dbReference type="Proteomes" id="UP000230094"/>
    </source>
</evidence>
<dbReference type="SUPFAM" id="SSF57783">
    <property type="entry name" value="Zinc beta-ribbon"/>
    <property type="match status" value="1"/>
</dbReference>
<accession>A0A2H0TAY9</accession>